<feature type="compositionally biased region" description="Gly residues" evidence="1">
    <location>
        <begin position="80"/>
        <end position="94"/>
    </location>
</feature>
<sequence length="186" mass="20398">MAEQSDRSEERIPFLNKADANGQSAVVVAVSAPDKVPRKSSLVLGNSRSRFQVAKVDFANIPEAGDDGGEVENKPSGNSNAGGGGVGGGGGGGTQSPTYNSIDYSTYDTRYMRSLRHYTREPLPRASHYRDVRSIHRHLDRPTLDDLLNNTYDSERYKVSGIKTNANFRSAMSNSNRKRVFTSFHI</sequence>
<name>A0A3S3PSN3_9ACAR</name>
<proteinExistence type="predicted"/>
<dbReference type="AlphaFoldDB" id="A0A3S3PSN3"/>
<dbReference type="STRING" id="1965070.A0A3S3PSN3"/>
<protein>
    <submittedName>
        <fullName evidence="2">Uncharacterized protein</fullName>
    </submittedName>
</protein>
<gene>
    <name evidence="2" type="ORF">B4U79_12041</name>
</gene>
<keyword evidence="3" id="KW-1185">Reference proteome</keyword>
<feature type="region of interest" description="Disordered" evidence="1">
    <location>
        <begin position="62"/>
        <end position="101"/>
    </location>
</feature>
<dbReference type="Proteomes" id="UP000285301">
    <property type="component" value="Unassembled WGS sequence"/>
</dbReference>
<reference evidence="2 3" key="1">
    <citation type="journal article" date="2018" name="Gigascience">
        <title>Genomes of trombidid mites reveal novel predicted allergens and laterally-transferred genes associated with secondary metabolism.</title>
        <authorList>
            <person name="Dong X."/>
            <person name="Chaisiri K."/>
            <person name="Xia D."/>
            <person name="Armstrong S.D."/>
            <person name="Fang Y."/>
            <person name="Donnelly M.J."/>
            <person name="Kadowaki T."/>
            <person name="McGarry J.W."/>
            <person name="Darby A.C."/>
            <person name="Makepeace B.L."/>
        </authorList>
    </citation>
    <scope>NUCLEOTIDE SEQUENCE [LARGE SCALE GENOMIC DNA]</scope>
    <source>
        <strain evidence="2">UoL-WK</strain>
    </source>
</reference>
<accession>A0A3S3PSN3</accession>
<dbReference type="OrthoDB" id="2020542at2759"/>
<evidence type="ECO:0000313" key="3">
    <source>
        <dbReference type="Proteomes" id="UP000285301"/>
    </source>
</evidence>
<evidence type="ECO:0000256" key="1">
    <source>
        <dbReference type="SAM" id="MobiDB-lite"/>
    </source>
</evidence>
<comment type="caution">
    <text evidence="2">The sequence shown here is derived from an EMBL/GenBank/DDBJ whole genome shotgun (WGS) entry which is preliminary data.</text>
</comment>
<evidence type="ECO:0000313" key="2">
    <source>
        <dbReference type="EMBL" id="RWS07512.1"/>
    </source>
</evidence>
<organism evidence="2 3">
    <name type="scientific">Dinothrombium tinctorium</name>
    <dbReference type="NCBI Taxonomy" id="1965070"/>
    <lineage>
        <taxon>Eukaryota</taxon>
        <taxon>Metazoa</taxon>
        <taxon>Ecdysozoa</taxon>
        <taxon>Arthropoda</taxon>
        <taxon>Chelicerata</taxon>
        <taxon>Arachnida</taxon>
        <taxon>Acari</taxon>
        <taxon>Acariformes</taxon>
        <taxon>Trombidiformes</taxon>
        <taxon>Prostigmata</taxon>
        <taxon>Anystina</taxon>
        <taxon>Parasitengona</taxon>
        <taxon>Trombidioidea</taxon>
        <taxon>Trombidiidae</taxon>
        <taxon>Dinothrombium</taxon>
    </lineage>
</organism>
<dbReference type="EMBL" id="NCKU01003439">
    <property type="protein sequence ID" value="RWS07512.1"/>
    <property type="molecule type" value="Genomic_DNA"/>
</dbReference>